<dbReference type="EMBL" id="MN739010">
    <property type="protein sequence ID" value="QHT34880.1"/>
    <property type="molecule type" value="Genomic_DNA"/>
</dbReference>
<accession>A0A6C0F441</accession>
<protein>
    <submittedName>
        <fullName evidence="1">Uncharacterized protein</fullName>
    </submittedName>
</protein>
<name>A0A6C0F441_9ZZZZ</name>
<sequence>MDSFNLANCISTAKMFKNIHNALSDAVEKITANHFPVQENYVEEVNGWHIINFKNEQGHTLQVEVNIDDANESIVMCVLNSNGFTNDQVTTIMNTFEGQF</sequence>
<proteinExistence type="predicted"/>
<reference evidence="1" key="1">
    <citation type="journal article" date="2020" name="Nature">
        <title>Giant virus diversity and host interactions through global metagenomics.</title>
        <authorList>
            <person name="Schulz F."/>
            <person name="Roux S."/>
            <person name="Paez-Espino D."/>
            <person name="Jungbluth S."/>
            <person name="Walsh D.A."/>
            <person name="Denef V.J."/>
            <person name="McMahon K.D."/>
            <person name="Konstantinidis K.T."/>
            <person name="Eloe-Fadrosh E.A."/>
            <person name="Kyrpides N.C."/>
            <person name="Woyke T."/>
        </authorList>
    </citation>
    <scope>NUCLEOTIDE SEQUENCE</scope>
    <source>
        <strain evidence="1">GVMAG-M-3300009164-40</strain>
    </source>
</reference>
<organism evidence="1">
    <name type="scientific">viral metagenome</name>
    <dbReference type="NCBI Taxonomy" id="1070528"/>
    <lineage>
        <taxon>unclassified sequences</taxon>
        <taxon>metagenomes</taxon>
        <taxon>organismal metagenomes</taxon>
    </lineage>
</organism>
<evidence type="ECO:0000313" key="1">
    <source>
        <dbReference type="EMBL" id="QHT34880.1"/>
    </source>
</evidence>
<dbReference type="AlphaFoldDB" id="A0A6C0F441"/>